<sequence>MNEVFNRPLLGSLALLALLASEEVTAQAMDHSTMNHGSMNHAAPAKAPMNHADMAGASIDHSGMNHSGMDHGAMGQTQAPVSPRTPLRPITDADRRAAFPPLPGHQVHDQKTNWAVIVEQLEYQNFESSSALNWNANAWIGGDIDRLWLRTEGEREQGVTHKAELQALWGHAISPWWELMGGVRQDFKPASGQTWAAFGIQGMPLYGLELEATAYVGERQQTALRLESSYAILLTNRWILEPSLEANFFGRNDASRDQGSGLADSEIGLRLRYEITRGFAPYLGVSFNRSYGNAAEQIRDDDGDIGQTRLVAGVRLRF</sequence>
<dbReference type="Proteomes" id="UP001307839">
    <property type="component" value="Unassembled WGS sequence"/>
</dbReference>
<evidence type="ECO:0000313" key="2">
    <source>
        <dbReference type="EMBL" id="MEE1868512.1"/>
    </source>
</evidence>
<dbReference type="EMBL" id="JAZDQP010000014">
    <property type="protein sequence ID" value="MEE1868512.1"/>
    <property type="molecule type" value="Genomic_DNA"/>
</dbReference>
<reference evidence="2 3" key="1">
    <citation type="submission" date="2024-01" db="EMBL/GenBank/DDBJ databases">
        <title>Unpublished Manusciprt.</title>
        <authorList>
            <person name="Duman M."/>
            <person name="Valdes E.G."/>
            <person name="Ajmi N."/>
            <person name="Altun S."/>
            <person name="Saticioglu I.B."/>
        </authorList>
    </citation>
    <scope>NUCLEOTIDE SEQUENCE [LARGE SCALE GENOMIC DNA]</scope>
    <source>
        <strain evidence="2 3">120P</strain>
    </source>
</reference>
<accession>A0AB35WYU7</accession>
<dbReference type="AlphaFoldDB" id="A0AB35WYU7"/>
<gene>
    <name evidence="2" type="ORF">V0R53_19195</name>
</gene>
<evidence type="ECO:0000256" key="1">
    <source>
        <dbReference type="SAM" id="SignalP"/>
    </source>
</evidence>
<dbReference type="Pfam" id="PF05275">
    <property type="entry name" value="CopB"/>
    <property type="match status" value="1"/>
</dbReference>
<proteinExistence type="predicted"/>
<dbReference type="RefSeq" id="WP_330080296.1">
    <property type="nucleotide sequence ID" value="NZ_JAZDCU010000012.1"/>
</dbReference>
<comment type="caution">
    <text evidence="2">The sequence shown here is derived from an EMBL/GenBank/DDBJ whole genome shotgun (WGS) entry which is preliminary data.</text>
</comment>
<dbReference type="GO" id="GO:0006878">
    <property type="term" value="P:intracellular copper ion homeostasis"/>
    <property type="evidence" value="ECO:0007669"/>
    <property type="project" value="InterPro"/>
</dbReference>
<feature type="chain" id="PRO_5044217882" evidence="1">
    <location>
        <begin position="27"/>
        <end position="318"/>
    </location>
</feature>
<dbReference type="InterPro" id="IPR007939">
    <property type="entry name" value="Cu-R_B_prcur"/>
</dbReference>
<keyword evidence="1" id="KW-0732">Signal</keyword>
<dbReference type="SUPFAM" id="SSF56935">
    <property type="entry name" value="Porins"/>
    <property type="match status" value="1"/>
</dbReference>
<keyword evidence="3" id="KW-1185">Reference proteome</keyword>
<name>A0AB35WYU7_9PSED</name>
<dbReference type="GO" id="GO:0009279">
    <property type="term" value="C:cell outer membrane"/>
    <property type="evidence" value="ECO:0007669"/>
    <property type="project" value="InterPro"/>
</dbReference>
<dbReference type="GO" id="GO:0005507">
    <property type="term" value="F:copper ion binding"/>
    <property type="evidence" value="ECO:0007669"/>
    <property type="project" value="InterPro"/>
</dbReference>
<protein>
    <submittedName>
        <fullName evidence="2">Copper resistance protein B</fullName>
    </submittedName>
</protein>
<feature type="signal peptide" evidence="1">
    <location>
        <begin position="1"/>
        <end position="26"/>
    </location>
</feature>
<organism evidence="2 3">
    <name type="scientific">Pseudomonas auratipiscis</name>
    <dbReference type="NCBI Taxonomy" id="3115853"/>
    <lineage>
        <taxon>Bacteria</taxon>
        <taxon>Pseudomonadati</taxon>
        <taxon>Pseudomonadota</taxon>
        <taxon>Gammaproteobacteria</taxon>
        <taxon>Pseudomonadales</taxon>
        <taxon>Pseudomonadaceae</taxon>
        <taxon>Pseudomonas</taxon>
    </lineage>
</organism>
<evidence type="ECO:0000313" key="3">
    <source>
        <dbReference type="Proteomes" id="UP001307839"/>
    </source>
</evidence>